<dbReference type="EMBL" id="BJYS01000003">
    <property type="protein sequence ID" value="GEO03102.1"/>
    <property type="molecule type" value="Genomic_DNA"/>
</dbReference>
<reference evidence="1 2" key="1">
    <citation type="submission" date="2019-07" db="EMBL/GenBank/DDBJ databases">
        <title>Whole genome shotgun sequence of Adhaeribacter aerolatus NBRC 106133.</title>
        <authorList>
            <person name="Hosoyama A."/>
            <person name="Uohara A."/>
            <person name="Ohji S."/>
            <person name="Ichikawa N."/>
        </authorList>
    </citation>
    <scope>NUCLEOTIDE SEQUENCE [LARGE SCALE GENOMIC DNA]</scope>
    <source>
        <strain evidence="1 2">NBRC 106133</strain>
    </source>
</reference>
<evidence type="ECO:0000313" key="2">
    <source>
        <dbReference type="Proteomes" id="UP000321532"/>
    </source>
</evidence>
<protein>
    <submittedName>
        <fullName evidence="1">Uncharacterized protein</fullName>
    </submittedName>
</protein>
<comment type="caution">
    <text evidence="1">The sequence shown here is derived from an EMBL/GenBank/DDBJ whole genome shotgun (WGS) entry which is preliminary data.</text>
</comment>
<organism evidence="1 2">
    <name type="scientific">Adhaeribacter aerolatus</name>
    <dbReference type="NCBI Taxonomy" id="670289"/>
    <lineage>
        <taxon>Bacteria</taxon>
        <taxon>Pseudomonadati</taxon>
        <taxon>Bacteroidota</taxon>
        <taxon>Cytophagia</taxon>
        <taxon>Cytophagales</taxon>
        <taxon>Hymenobacteraceae</taxon>
        <taxon>Adhaeribacter</taxon>
    </lineage>
</organism>
<proteinExistence type="predicted"/>
<evidence type="ECO:0000313" key="1">
    <source>
        <dbReference type="EMBL" id="GEO03102.1"/>
    </source>
</evidence>
<sequence>MLVFSFFPRKHVFDRLPDAIINEVLKDNAEAPATAHAEEELIEVLLWEVMELSENFSGIEQPNFHLRPHRVMRYSFSVLARVIKLVYLNQWIETEQKPAGEYSHLIPLLPEYYSFLFRLTPF</sequence>
<keyword evidence="2" id="KW-1185">Reference proteome</keyword>
<accession>A0A512ATQ4</accession>
<dbReference type="Proteomes" id="UP000321532">
    <property type="component" value="Unassembled WGS sequence"/>
</dbReference>
<dbReference type="AlphaFoldDB" id="A0A512ATQ4"/>
<name>A0A512ATQ4_9BACT</name>
<gene>
    <name evidence="1" type="ORF">AAE02nite_07660</name>
</gene>